<reference evidence="6 7" key="2">
    <citation type="journal article" date="2020" name="MBio">
        <title>Isolation and Molecular Analysis of a Novel Neorickettsia Species That Causes Potomac Horse Fever.</title>
        <authorList>
            <person name="Teymournejad O."/>
            <person name="Lin M."/>
            <person name="Bekebrede H."/>
            <person name="Kamr A."/>
            <person name="Toribio R.E."/>
            <person name="Arroyo L.G."/>
            <person name="Baird J.D."/>
            <person name="Rikihisa Y."/>
        </authorList>
    </citation>
    <scope>NUCLEOTIDE SEQUENCE [LARGE SCALE GENOMIC DNA]</scope>
    <source>
        <strain evidence="6 7">Fin17</strain>
    </source>
</reference>
<accession>A0A6P1G9W5</accession>
<evidence type="ECO:0000256" key="2">
    <source>
        <dbReference type="ARBA" id="ARBA00022679"/>
    </source>
</evidence>
<name>A0A6P1G9W5_9RICK</name>
<dbReference type="KEGG" id="nef:GP480_01325"/>
<comment type="catalytic activity">
    <reaction evidence="5">
        <text>N(tele)-phospho-L-histidyl/O-phospho-L-threonyl-[pyruvate, phosphate dikinase] + phosphate + H(+) = N(tele)-phospho-L-histidyl/L-threonyl-[pyruvate, phosphate dikinase] + diphosphate</text>
        <dbReference type="Rhea" id="RHEA:43696"/>
        <dbReference type="Rhea" id="RHEA-COMP:10650"/>
        <dbReference type="Rhea" id="RHEA-COMP:10651"/>
        <dbReference type="ChEBI" id="CHEBI:15378"/>
        <dbReference type="ChEBI" id="CHEBI:30013"/>
        <dbReference type="ChEBI" id="CHEBI:33019"/>
        <dbReference type="ChEBI" id="CHEBI:43474"/>
        <dbReference type="ChEBI" id="CHEBI:61977"/>
        <dbReference type="ChEBI" id="CHEBI:83586"/>
        <dbReference type="EC" id="2.7.4.27"/>
    </reaction>
</comment>
<keyword evidence="4 5" id="KW-0418">Kinase</keyword>
<dbReference type="GO" id="GO:0004674">
    <property type="term" value="F:protein serine/threonine kinase activity"/>
    <property type="evidence" value="ECO:0007669"/>
    <property type="project" value="UniProtKB-UniRule"/>
</dbReference>
<sequence>MKQLNVHLISDYGVDALIAVSRASLERFEHLVSAEHHLWPSTTNIEKLQQVLSHIGRNSFVLYSVRERVIRDTLKDFCQKKKIPCIAVLSRVIRELSSYLGIEPIDASKEEYQTFNEDYFARIDAMNYVLTHDDGQNAWDLDEANIIIVGPSRTSKSPTSVYLSHLGYRVANIPFVNNIPLPGKLTTLENVLIVGLIINPDRLIEIRKARLSVSQNYDNPVYADREQILEELTNARKTFVRNNWPVIDVTHRSVEEIAAAIMKEYTMRKY</sequence>
<keyword evidence="1 5" id="KW-0723">Serine/threonine-protein kinase</keyword>
<keyword evidence="7" id="KW-1185">Reference proteome</keyword>
<comment type="similarity">
    <text evidence="5">Belongs to the pyruvate, phosphate/water dikinase regulatory protein family. PDRP subfamily.</text>
</comment>
<dbReference type="Proteomes" id="UP000464912">
    <property type="component" value="Chromosome"/>
</dbReference>
<dbReference type="GO" id="GO:0016776">
    <property type="term" value="F:phosphotransferase activity, phosphate group as acceptor"/>
    <property type="evidence" value="ECO:0007669"/>
    <property type="project" value="UniProtKB-UniRule"/>
</dbReference>
<dbReference type="PANTHER" id="PTHR31756:SF3">
    <property type="entry name" value="PYRUVATE, PHOSPHATE DIKINASE REGULATORY PROTEIN 1, CHLOROPLASTIC"/>
    <property type="match status" value="1"/>
</dbReference>
<gene>
    <name evidence="6" type="primary">ppsR</name>
    <name evidence="6" type="ORF">GP480_01325</name>
</gene>
<evidence type="ECO:0000256" key="3">
    <source>
        <dbReference type="ARBA" id="ARBA00022741"/>
    </source>
</evidence>
<dbReference type="InterPro" id="IPR026565">
    <property type="entry name" value="PPDK_reg"/>
</dbReference>
<protein>
    <recommendedName>
        <fullName evidence="5">Putative pyruvate, phosphate dikinase regulatory protein</fullName>
        <shortName evidence="5">PPDK regulatory protein</shortName>
        <ecNumber evidence="5">2.7.11.32</ecNumber>
        <ecNumber evidence="5">2.7.4.27</ecNumber>
    </recommendedName>
</protein>
<dbReference type="GO" id="GO:0043531">
    <property type="term" value="F:ADP binding"/>
    <property type="evidence" value="ECO:0007669"/>
    <property type="project" value="UniProtKB-UniRule"/>
</dbReference>
<comment type="function">
    <text evidence="5">Bifunctional serine/threonine kinase and phosphorylase involved in the regulation of the pyruvate, phosphate dikinase (PPDK) by catalyzing its phosphorylation/dephosphorylation.</text>
</comment>
<dbReference type="AlphaFoldDB" id="A0A6P1G9W5"/>
<dbReference type="EC" id="2.7.11.32" evidence="5"/>
<comment type="catalytic activity">
    <reaction evidence="5">
        <text>N(tele)-phospho-L-histidyl/L-threonyl-[pyruvate, phosphate dikinase] + ADP = N(tele)-phospho-L-histidyl/O-phospho-L-threonyl-[pyruvate, phosphate dikinase] + AMP + H(+)</text>
        <dbReference type="Rhea" id="RHEA:43692"/>
        <dbReference type="Rhea" id="RHEA-COMP:10650"/>
        <dbReference type="Rhea" id="RHEA-COMP:10651"/>
        <dbReference type="ChEBI" id="CHEBI:15378"/>
        <dbReference type="ChEBI" id="CHEBI:30013"/>
        <dbReference type="ChEBI" id="CHEBI:61977"/>
        <dbReference type="ChEBI" id="CHEBI:83586"/>
        <dbReference type="ChEBI" id="CHEBI:456215"/>
        <dbReference type="ChEBI" id="CHEBI:456216"/>
        <dbReference type="EC" id="2.7.11.32"/>
    </reaction>
</comment>
<dbReference type="GO" id="GO:0005524">
    <property type="term" value="F:ATP binding"/>
    <property type="evidence" value="ECO:0007669"/>
    <property type="project" value="InterPro"/>
</dbReference>
<keyword evidence="3 5" id="KW-0547">Nucleotide-binding</keyword>
<dbReference type="RefSeq" id="WP_160095170.1">
    <property type="nucleotide sequence ID" value="NZ_CP047224.1"/>
</dbReference>
<dbReference type="InterPro" id="IPR005177">
    <property type="entry name" value="Kinase-pyrophosphorylase"/>
</dbReference>
<organism evidence="6 7">
    <name type="scientific">Neorickettsia findlayensis</name>
    <dbReference type="NCBI Taxonomy" id="2686014"/>
    <lineage>
        <taxon>Bacteria</taxon>
        <taxon>Pseudomonadati</taxon>
        <taxon>Pseudomonadota</taxon>
        <taxon>Alphaproteobacteria</taxon>
        <taxon>Rickettsiales</taxon>
        <taxon>Anaplasmataceae</taxon>
        <taxon>Neorickettsia</taxon>
    </lineage>
</organism>
<dbReference type="PANTHER" id="PTHR31756">
    <property type="entry name" value="PYRUVATE, PHOSPHATE DIKINASE REGULATORY PROTEIN 1, CHLOROPLASTIC"/>
    <property type="match status" value="1"/>
</dbReference>
<evidence type="ECO:0000256" key="5">
    <source>
        <dbReference type="HAMAP-Rule" id="MF_00921"/>
    </source>
</evidence>
<evidence type="ECO:0000256" key="4">
    <source>
        <dbReference type="ARBA" id="ARBA00022777"/>
    </source>
</evidence>
<keyword evidence="2 5" id="KW-0808">Transferase</keyword>
<dbReference type="NCBIfam" id="NF003742">
    <property type="entry name" value="PRK05339.1"/>
    <property type="match status" value="1"/>
</dbReference>
<evidence type="ECO:0000313" key="6">
    <source>
        <dbReference type="EMBL" id="QHD65098.1"/>
    </source>
</evidence>
<reference evidence="6 7" key="1">
    <citation type="journal article" date="2020" name="MBio">
        <title>Erratum for Teymournejad et al., 'Isolation and Molecular Analysis of a Novel Neorickettsia Species That Causes Potomac Horse Fever'.</title>
        <authorList>
            <person name="Teymournejad O."/>
            <person name="Lin M."/>
            <person name="Bekebrede H."/>
            <person name="Kamr A."/>
            <person name="Toribio R.E."/>
            <person name="Arroyo L.G."/>
            <person name="Baird J.D."/>
            <person name="Rikihisa Y."/>
        </authorList>
    </citation>
    <scope>NUCLEOTIDE SEQUENCE [LARGE SCALE GENOMIC DNA]</scope>
    <source>
        <strain evidence="6 7">Fin17</strain>
    </source>
</reference>
<evidence type="ECO:0000313" key="7">
    <source>
        <dbReference type="Proteomes" id="UP000464912"/>
    </source>
</evidence>
<dbReference type="EC" id="2.7.4.27" evidence="5"/>
<dbReference type="Pfam" id="PF03618">
    <property type="entry name" value="Kinase-PPPase"/>
    <property type="match status" value="1"/>
</dbReference>
<dbReference type="EMBL" id="CP047224">
    <property type="protein sequence ID" value="QHD65098.1"/>
    <property type="molecule type" value="Genomic_DNA"/>
</dbReference>
<keyword evidence="6" id="KW-0670">Pyruvate</keyword>
<dbReference type="HAMAP" id="MF_00921">
    <property type="entry name" value="PDRP"/>
    <property type="match status" value="1"/>
</dbReference>
<evidence type="ECO:0000256" key="1">
    <source>
        <dbReference type="ARBA" id="ARBA00022527"/>
    </source>
</evidence>
<proteinExistence type="inferred from homology"/>
<feature type="binding site" evidence="5">
    <location>
        <begin position="150"/>
        <end position="157"/>
    </location>
    <ligand>
        <name>ADP</name>
        <dbReference type="ChEBI" id="CHEBI:456216"/>
    </ligand>
</feature>